<feature type="compositionally biased region" description="Low complexity" evidence="5">
    <location>
        <begin position="715"/>
        <end position="734"/>
    </location>
</feature>
<dbReference type="PROSITE" id="PS50004">
    <property type="entry name" value="C2"/>
    <property type="match status" value="2"/>
</dbReference>
<evidence type="ECO:0000256" key="3">
    <source>
        <dbReference type="RuleBase" id="RU004515"/>
    </source>
</evidence>
<reference evidence="8 9" key="1">
    <citation type="submission" date="2015-04" db="EMBL/GenBank/DDBJ databases">
        <authorList>
            <person name="Syromyatnikov M.Y."/>
            <person name="Popov V.N."/>
        </authorList>
    </citation>
    <scope>NUCLEOTIDE SEQUENCE [LARGE SCALE GENOMIC DNA]</scope>
</reference>
<keyword evidence="9" id="KW-1185">Reference proteome</keyword>
<evidence type="ECO:0000313" key="8">
    <source>
        <dbReference type="EMBL" id="CRK92125.1"/>
    </source>
</evidence>
<feature type="compositionally biased region" description="Low complexity" evidence="5">
    <location>
        <begin position="1217"/>
        <end position="1239"/>
    </location>
</feature>
<feature type="region of interest" description="Disordered" evidence="5">
    <location>
        <begin position="1187"/>
        <end position="1239"/>
    </location>
</feature>
<dbReference type="SMART" id="SM00239">
    <property type="entry name" value="C2"/>
    <property type="match status" value="2"/>
</dbReference>
<protein>
    <submittedName>
        <fullName evidence="8">CLUMA_CG005729, isoform A</fullName>
    </submittedName>
</protein>
<dbReference type="SUPFAM" id="SSF49562">
    <property type="entry name" value="C2 domain (Calcium/lipid-binding domain, CaLB)"/>
    <property type="match status" value="2"/>
</dbReference>
<dbReference type="SUPFAM" id="SSF57997">
    <property type="entry name" value="Tropomyosin"/>
    <property type="match status" value="5"/>
</dbReference>
<dbReference type="FunFam" id="2.60.40.150:FF:000181">
    <property type="entry name" value="Synaptotagmin 4"/>
    <property type="match status" value="1"/>
</dbReference>
<dbReference type="PRINTS" id="PR00194">
    <property type="entry name" value="TROPOMYOSIN"/>
</dbReference>
<dbReference type="Pfam" id="PF00168">
    <property type="entry name" value="C2"/>
    <property type="match status" value="2"/>
</dbReference>
<organism evidence="8 9">
    <name type="scientific">Clunio marinus</name>
    <dbReference type="NCBI Taxonomy" id="568069"/>
    <lineage>
        <taxon>Eukaryota</taxon>
        <taxon>Metazoa</taxon>
        <taxon>Ecdysozoa</taxon>
        <taxon>Arthropoda</taxon>
        <taxon>Hexapoda</taxon>
        <taxon>Insecta</taxon>
        <taxon>Pterygota</taxon>
        <taxon>Neoptera</taxon>
        <taxon>Endopterygota</taxon>
        <taxon>Diptera</taxon>
        <taxon>Nematocera</taxon>
        <taxon>Chironomoidea</taxon>
        <taxon>Chironomidae</taxon>
        <taxon>Clunio</taxon>
    </lineage>
</organism>
<keyword evidence="6" id="KW-0812">Transmembrane</keyword>
<dbReference type="InterPro" id="IPR000008">
    <property type="entry name" value="C2_dom"/>
</dbReference>
<dbReference type="InterPro" id="IPR000533">
    <property type="entry name" value="Tropomyosin"/>
</dbReference>
<gene>
    <name evidence="8" type="primary">putative Tropomyosin-2</name>
    <name evidence="8" type="ORF">CLUMA_CG005729</name>
</gene>
<name>A0A1J1HVT4_9DIPT</name>
<evidence type="ECO:0000256" key="1">
    <source>
        <dbReference type="ARBA" id="ARBA00009036"/>
    </source>
</evidence>
<feature type="compositionally biased region" description="Polar residues" evidence="5">
    <location>
        <begin position="106"/>
        <end position="125"/>
    </location>
</feature>
<sequence>MDAIKKKMQAMKLEKDNALDRALLCEQQARDANTKAEKAEEEARTLQKKIQTIENDLDQTQEQETAVNGKLEEKEKALQNKQRENKIRFQGMMMIGVLRSNRKNTSRVSNRSSKIQISLTLSKRNSCSKRVKEKENRTTKKASRPSAVRKSSLNKTNKKNVIKIDNDIKMTERSAQGSTRSRRGHQNHPKNMGMRTSNVPTSEIIQALRDGRNLETLFNQQQTKQVTDKQLTAINRNISKLNEKCDDSNKDLEKSNCNLDLINKRNSSSSSLNSTPSEKSGKKSNKNHEGKKKRNKTSQTDITKIARPAADGAEDITDEDDAETAELAKLRCTSERTEVIAEREHRRQKKCADYPGLAFGRSIFSSDSMMKFNIIRNELQNIMNNQLRRKMTTNLQQGTLLDVLKKKMRQTKEEMERYKDECEEFNRKHQLEAKRREDAESEVAALNRRIQLLEEDLERSEERLASASAKLSEASAAADESERARKVLENRALADEERMDALENQLKEARFLAEEADKKYDEVARKLAMVEADLERAEERAEAGEASPPPIDVARKLVLMEQDLERSEEKVELSESKIVELEEELRVVGNNLKSLEVSEEKANQREEEYKNQIKTLTTRLKEATQREETFEGQVRILEGNLKEAEARAEFAERSVQKLQKEVDRLEDELIIAKEHFAEIGDDLDFTFVDLIDGISPIYTYRRPKPPTPPPKEPTPSKIETPATTAEGAAAGTEGSQADGAIGEGAPGISAPPKEPSPFELQKHFPPDGAEVPFVKSHENPNAPAPSPAPEESTDAQSAEAAAEASSEAPAADAPTAEEIGSGDAEGEVPASEAPAADAVATEEAPTDMDAIKKKMQAMKLEKDNAQDKADTCEGQYKDANAKAAKVEEEVADLIKKLAQIESDLEAHKNALEQANKDLEEKEKLLTSTESEVAALNRKVQQVEEDLEKSEERSGNALAKLLEATQAADENNRMCKVLENRSQQDEERMDQLTNQLKEARLLAEDADGKSDEVSRKLAFVEDELEVAEDRVKSGEAKIMELEEELKVVGNSLKSLEVSEEKANQRVEEFKRQLKSLTSKLKEAENRAELAEKTVKKLQKEVDRLEDRTSSVSTKTDTSLLPTKWILHSPNWLVIKNHHPLISSSSEHFNDDTVCVFVPAVLGLTLAAILAVAACFCARRVRRQNKKSNHEAAFAFQPPPRPARAVRSPNGQTSHYLKKSPSPTSTKPLPGLQSPQTDPLPLQTLTTKYSAENEISNVINEARSSPDHEQVDCGEYGKLGTLVFKLRYLVERNALVVSVVRCRGLPSRNINGSLTVSSDSTNVGQLANGKTQSATATDPYVKLQLLPDKQHKVKTRVVRNTRNPVYEEDFTFYGLTMNELQTMSLHFVVLSFDRYSRDDVIGEVVCPFNTIDLQQIENQQVALSREIQPRSLKIKSQGRGELLISLCWQPAAARLTVVLLKARNLPRMDVTGLADPYVKIYLLYNGQRIAKKKTHVKKRTLSPVFNESFAFDIPTTEGTGQTLEGVSLELMLLDWDRVTKNEVIGRLELGGPRSVGSTLNHWKEVCNSPRRQIADWHKLRE</sequence>
<feature type="compositionally biased region" description="Low complexity" evidence="5">
    <location>
        <begin position="794"/>
        <end position="818"/>
    </location>
</feature>
<dbReference type="Gene3D" id="1.20.5.170">
    <property type="match status" value="4"/>
</dbReference>
<feature type="region of interest" description="Disordered" evidence="5">
    <location>
        <begin position="100"/>
        <end position="198"/>
    </location>
</feature>
<dbReference type="PANTHER" id="PTHR19269">
    <property type="entry name" value="TROPOMYOSIN"/>
    <property type="match status" value="1"/>
</dbReference>
<evidence type="ECO:0000256" key="2">
    <source>
        <dbReference type="ARBA" id="ARBA00023054"/>
    </source>
</evidence>
<dbReference type="FunFam" id="2.60.40.150:FF:000039">
    <property type="entry name" value="Synaptotagmin 11"/>
    <property type="match status" value="1"/>
</dbReference>
<accession>A0A1J1HVT4</accession>
<evidence type="ECO:0000259" key="7">
    <source>
        <dbReference type="PROSITE" id="PS50004"/>
    </source>
</evidence>
<dbReference type="Pfam" id="PF00261">
    <property type="entry name" value="Tropomyosin"/>
    <property type="match status" value="4"/>
</dbReference>
<keyword evidence="2 4" id="KW-0175">Coiled coil</keyword>
<proteinExistence type="inferred from homology"/>
<feature type="coiled-coil region" evidence="4">
    <location>
        <begin position="401"/>
        <end position="675"/>
    </location>
</feature>
<feature type="domain" description="C2" evidence="7">
    <location>
        <begin position="1276"/>
        <end position="1419"/>
    </location>
</feature>
<feature type="region of interest" description="Disordered" evidence="5">
    <location>
        <begin position="60"/>
        <end position="82"/>
    </location>
</feature>
<feature type="region of interest" description="Disordered" evidence="5">
    <location>
        <begin position="262"/>
        <end position="322"/>
    </location>
</feature>
<evidence type="ECO:0000256" key="5">
    <source>
        <dbReference type="SAM" id="MobiDB-lite"/>
    </source>
</evidence>
<dbReference type="Gene3D" id="1.20.5.340">
    <property type="match status" value="2"/>
</dbReference>
<comment type="similarity">
    <text evidence="1 3">Belongs to the tropomyosin family.</text>
</comment>
<dbReference type="Proteomes" id="UP000183832">
    <property type="component" value="Unassembled WGS sequence"/>
</dbReference>
<dbReference type="EMBL" id="CVRI01000024">
    <property type="protein sequence ID" value="CRK92125.1"/>
    <property type="molecule type" value="Genomic_DNA"/>
</dbReference>
<feature type="compositionally biased region" description="Basic and acidic residues" evidence="5">
    <location>
        <begin position="70"/>
        <end position="82"/>
    </location>
</feature>
<evidence type="ECO:0000256" key="4">
    <source>
        <dbReference type="SAM" id="Coils"/>
    </source>
</evidence>
<evidence type="ECO:0000313" key="9">
    <source>
        <dbReference type="Proteomes" id="UP000183832"/>
    </source>
</evidence>
<dbReference type="PROSITE" id="PS00326">
    <property type="entry name" value="TROPOMYOSIN"/>
    <property type="match status" value="2"/>
</dbReference>
<dbReference type="OrthoDB" id="67700at2759"/>
<feature type="compositionally biased region" description="Acidic residues" evidence="5">
    <location>
        <begin position="312"/>
        <end position="322"/>
    </location>
</feature>
<feature type="coiled-coil region" evidence="4">
    <location>
        <begin position="231"/>
        <end position="258"/>
    </location>
</feature>
<dbReference type="InterPro" id="IPR035892">
    <property type="entry name" value="C2_domain_sf"/>
</dbReference>
<feature type="domain" description="C2" evidence="7">
    <location>
        <begin position="1436"/>
        <end position="1575"/>
    </location>
</feature>
<dbReference type="FunFam" id="1.20.5.340:FF:000001">
    <property type="entry name" value="Tropomyosin alpha-1 chain isoform 2"/>
    <property type="match status" value="2"/>
</dbReference>
<dbReference type="FunFam" id="1.20.5.170:FF:000001">
    <property type="entry name" value="Tropomyosin alpha-1 chain isoform 1"/>
    <property type="match status" value="2"/>
</dbReference>
<keyword evidence="6" id="KW-0472">Membrane</keyword>
<dbReference type="CDD" id="cd08404">
    <property type="entry name" value="C2B_Synaptotagmin-4"/>
    <property type="match status" value="1"/>
</dbReference>
<feature type="compositionally biased region" description="Low complexity" evidence="5">
    <location>
        <begin position="827"/>
        <end position="843"/>
    </location>
</feature>
<feature type="compositionally biased region" description="Basic residues" evidence="5">
    <location>
        <begin position="282"/>
        <end position="296"/>
    </location>
</feature>
<feature type="compositionally biased region" description="Basic and acidic residues" evidence="5">
    <location>
        <begin position="162"/>
        <end position="172"/>
    </location>
</feature>
<feature type="compositionally biased region" description="Low complexity" evidence="5">
    <location>
        <begin position="267"/>
        <end position="278"/>
    </location>
</feature>
<feature type="region of interest" description="Disordered" evidence="5">
    <location>
        <begin position="697"/>
        <end position="851"/>
    </location>
</feature>
<evidence type="ECO:0000256" key="6">
    <source>
        <dbReference type="SAM" id="Phobius"/>
    </source>
</evidence>
<feature type="transmembrane region" description="Helical" evidence="6">
    <location>
        <begin position="1154"/>
        <end position="1176"/>
    </location>
</feature>
<dbReference type="Gene3D" id="2.60.40.150">
    <property type="entry name" value="C2 domain"/>
    <property type="match status" value="2"/>
</dbReference>
<keyword evidence="6" id="KW-1133">Transmembrane helix</keyword>
<dbReference type="CDD" id="cd08388">
    <property type="entry name" value="C2A_Synaptotagmin-4-11"/>
    <property type="match status" value="1"/>
</dbReference>